<dbReference type="PANTHER" id="PTHR42194">
    <property type="entry name" value="UPF0276 PROTEIN HI_1600"/>
    <property type="match status" value="1"/>
</dbReference>
<dbReference type="SUPFAM" id="SSF51658">
    <property type="entry name" value="Xylose isomerase-like"/>
    <property type="match status" value="1"/>
</dbReference>
<organism evidence="1 2">
    <name type="scientific">Paraburkholderia rhynchosiae</name>
    <dbReference type="NCBI Taxonomy" id="487049"/>
    <lineage>
        <taxon>Bacteria</taxon>
        <taxon>Pseudomonadati</taxon>
        <taxon>Pseudomonadota</taxon>
        <taxon>Betaproteobacteria</taxon>
        <taxon>Burkholderiales</taxon>
        <taxon>Burkholderiaceae</taxon>
        <taxon>Paraburkholderia</taxon>
    </lineage>
</organism>
<dbReference type="Proteomes" id="UP000494205">
    <property type="component" value="Unassembled WGS sequence"/>
</dbReference>
<dbReference type="PANTHER" id="PTHR42194:SF1">
    <property type="entry name" value="UPF0276 PROTEIN HI_1600"/>
    <property type="match status" value="1"/>
</dbReference>
<dbReference type="NCBIfam" id="NF003818">
    <property type="entry name" value="PRK05409.1"/>
    <property type="match status" value="1"/>
</dbReference>
<dbReference type="InterPro" id="IPR007801">
    <property type="entry name" value="MbnB/TglH/ChrH"/>
</dbReference>
<evidence type="ECO:0000313" key="2">
    <source>
        <dbReference type="Proteomes" id="UP000494205"/>
    </source>
</evidence>
<dbReference type="Pfam" id="PF05114">
    <property type="entry name" value="MbnB_TglH_ChrH"/>
    <property type="match status" value="1"/>
</dbReference>
<dbReference type="EMBL" id="CADIJZ010000004">
    <property type="protein sequence ID" value="CAB3652373.1"/>
    <property type="molecule type" value="Genomic_DNA"/>
</dbReference>
<evidence type="ECO:0008006" key="3">
    <source>
        <dbReference type="Google" id="ProtNLM"/>
    </source>
</evidence>
<accession>A0A6J5A3K1</accession>
<proteinExistence type="predicted"/>
<evidence type="ECO:0000313" key="1">
    <source>
        <dbReference type="EMBL" id="CAB3652373.1"/>
    </source>
</evidence>
<protein>
    <recommendedName>
        <fullName evidence="3">DUF692 domain-containing protein</fullName>
    </recommendedName>
</protein>
<dbReference type="InterPro" id="IPR036237">
    <property type="entry name" value="Xyl_isomerase-like_sf"/>
</dbReference>
<reference evidence="1 2" key="1">
    <citation type="submission" date="2020-04" db="EMBL/GenBank/DDBJ databases">
        <authorList>
            <person name="De Canck E."/>
        </authorList>
    </citation>
    <scope>NUCLEOTIDE SEQUENCE [LARGE SCALE GENOMIC DNA]</scope>
    <source>
        <strain evidence="1 2">LMG 27174</strain>
    </source>
</reference>
<name>A0A6J5A3K1_9BURK</name>
<dbReference type="AlphaFoldDB" id="A0A6J5A3K1"/>
<gene>
    <name evidence="1" type="ORF">LMG27174_01218</name>
</gene>
<sequence>MKCATSAFLTSGGTYLADLLPLPLTEEALAVVCAHVDYLQAYLRRRISIENPSTYLRFNHSTIPEWEFLAELAHRTGCGILCDVNNIYVSARNHGWNALDYLEALPSAAVAEIHLAGHRVRQLDHGQVIRIDDHGSRVAPPVWTLFRQALQRFGSVPTLIEWDTDVPAFEVLMEEAAMAQAYMEEQQNDDMCADAA</sequence>
<dbReference type="Gene3D" id="3.20.20.150">
    <property type="entry name" value="Divalent-metal-dependent TIM barrel enzymes"/>
    <property type="match status" value="1"/>
</dbReference>